<dbReference type="GeneID" id="83180270"/>
<evidence type="ECO:0000313" key="4">
    <source>
        <dbReference type="Proteomes" id="UP001150904"/>
    </source>
</evidence>
<name>A0A9W9MPF3_9EURO</name>
<feature type="region of interest" description="Disordered" evidence="1">
    <location>
        <begin position="192"/>
        <end position="213"/>
    </location>
</feature>
<comment type="caution">
    <text evidence="3">The sequence shown here is derived from an EMBL/GenBank/DDBJ whole genome shotgun (WGS) entry which is preliminary data.</text>
</comment>
<dbReference type="OrthoDB" id="4364855at2759"/>
<proteinExistence type="predicted"/>
<dbReference type="RefSeq" id="XP_058309507.1">
    <property type="nucleotide sequence ID" value="XM_058452969.1"/>
</dbReference>
<dbReference type="AlphaFoldDB" id="A0A9W9MPF3"/>
<keyword evidence="4" id="KW-1185">Reference proteome</keyword>
<evidence type="ECO:0000313" key="3">
    <source>
        <dbReference type="EMBL" id="KAJ5205028.1"/>
    </source>
</evidence>
<feature type="compositionally biased region" description="Polar residues" evidence="1">
    <location>
        <begin position="193"/>
        <end position="207"/>
    </location>
</feature>
<feature type="region of interest" description="Disordered" evidence="1">
    <location>
        <begin position="1"/>
        <end position="56"/>
    </location>
</feature>
<reference evidence="3" key="2">
    <citation type="journal article" date="2023" name="IMA Fungus">
        <title>Comparative genomic study of the Penicillium genus elucidates a diverse pangenome and 15 lateral gene transfer events.</title>
        <authorList>
            <person name="Petersen C."/>
            <person name="Sorensen T."/>
            <person name="Nielsen M.R."/>
            <person name="Sondergaard T.E."/>
            <person name="Sorensen J.L."/>
            <person name="Fitzpatrick D.A."/>
            <person name="Frisvad J.C."/>
            <person name="Nielsen K.L."/>
        </authorList>
    </citation>
    <scope>NUCLEOTIDE SEQUENCE</scope>
    <source>
        <strain evidence="3">IBT 15544</strain>
    </source>
</reference>
<dbReference type="Proteomes" id="UP001150904">
    <property type="component" value="Unassembled WGS sequence"/>
</dbReference>
<feature type="compositionally biased region" description="Polar residues" evidence="1">
    <location>
        <begin position="1"/>
        <end position="31"/>
    </location>
</feature>
<dbReference type="EMBL" id="JAPQKR010000012">
    <property type="protein sequence ID" value="KAJ5205028.1"/>
    <property type="molecule type" value="Genomic_DNA"/>
</dbReference>
<evidence type="ECO:0000256" key="2">
    <source>
        <dbReference type="SAM" id="Phobius"/>
    </source>
</evidence>
<evidence type="ECO:0000256" key="1">
    <source>
        <dbReference type="SAM" id="MobiDB-lite"/>
    </source>
</evidence>
<accession>A0A9W9MPF3</accession>
<feature type="compositionally biased region" description="Polar residues" evidence="1">
    <location>
        <begin position="286"/>
        <end position="306"/>
    </location>
</feature>
<feature type="region of interest" description="Disordered" evidence="1">
    <location>
        <begin position="234"/>
        <end position="306"/>
    </location>
</feature>
<keyword evidence="2" id="KW-1133">Transmembrane helix</keyword>
<reference evidence="3" key="1">
    <citation type="submission" date="2022-12" db="EMBL/GenBank/DDBJ databases">
        <authorList>
            <person name="Petersen C."/>
        </authorList>
    </citation>
    <scope>NUCLEOTIDE SEQUENCE</scope>
    <source>
        <strain evidence="3">IBT 15544</strain>
    </source>
</reference>
<organism evidence="3 4">
    <name type="scientific">Penicillium cinerascens</name>
    <dbReference type="NCBI Taxonomy" id="70096"/>
    <lineage>
        <taxon>Eukaryota</taxon>
        <taxon>Fungi</taxon>
        <taxon>Dikarya</taxon>
        <taxon>Ascomycota</taxon>
        <taxon>Pezizomycotina</taxon>
        <taxon>Eurotiomycetes</taxon>
        <taxon>Eurotiomycetidae</taxon>
        <taxon>Eurotiales</taxon>
        <taxon>Aspergillaceae</taxon>
        <taxon>Penicillium</taxon>
    </lineage>
</organism>
<sequence>MQSRAETTANPSETDIASTYQGQAAQHSSVTDAAGYGPSETSTSDVEAEGTQTPGIAAWNTKAVSSTNEPIKAAPTPSTAVNNYETLASTSPSTSIPATSTTNIANNEAGALSSISDSTKTKLAIALPIAIVGLLVIFGGIFFYVRRRRQRSAPPAYDVAANQSKVISTSELMVVPKFVTPEQTTRYPALDVPNNQIQDSRPGSWTVLSPDDANTEPGLAVAVSVDQRMSATEHDMRGMTGSSPANENRRSAVRSPSQNQREEDAVSVVSDLNERRSHEEDFDDMSSVSSFNDDNPRGNHNTRSSR</sequence>
<protein>
    <submittedName>
        <fullName evidence="3">Uncharacterized protein</fullName>
    </submittedName>
</protein>
<feature type="transmembrane region" description="Helical" evidence="2">
    <location>
        <begin position="123"/>
        <end position="145"/>
    </location>
</feature>
<keyword evidence="2" id="KW-0812">Transmembrane</keyword>
<keyword evidence="2" id="KW-0472">Membrane</keyword>
<gene>
    <name evidence="3" type="ORF">N7498_005907</name>
</gene>
<feature type="compositionally biased region" description="Polar residues" evidence="1">
    <location>
        <begin position="39"/>
        <end position="54"/>
    </location>
</feature>